<proteinExistence type="predicted"/>
<evidence type="ECO:0000313" key="1">
    <source>
        <dbReference type="EMBL" id="KKM64980.1"/>
    </source>
</evidence>
<gene>
    <name evidence="1" type="ORF">LCGC14_1495900</name>
</gene>
<organism evidence="1">
    <name type="scientific">marine sediment metagenome</name>
    <dbReference type="NCBI Taxonomy" id="412755"/>
    <lineage>
        <taxon>unclassified sequences</taxon>
        <taxon>metagenomes</taxon>
        <taxon>ecological metagenomes</taxon>
    </lineage>
</organism>
<protein>
    <submittedName>
        <fullName evidence="1">Uncharacterized protein</fullName>
    </submittedName>
</protein>
<reference evidence="1" key="1">
    <citation type="journal article" date="2015" name="Nature">
        <title>Complex archaea that bridge the gap between prokaryotes and eukaryotes.</title>
        <authorList>
            <person name="Spang A."/>
            <person name="Saw J.H."/>
            <person name="Jorgensen S.L."/>
            <person name="Zaremba-Niedzwiedzka K."/>
            <person name="Martijn J."/>
            <person name="Lind A.E."/>
            <person name="van Eijk R."/>
            <person name="Schleper C."/>
            <person name="Guy L."/>
            <person name="Ettema T.J."/>
        </authorList>
    </citation>
    <scope>NUCLEOTIDE SEQUENCE</scope>
</reference>
<name>A0A0F9LL13_9ZZZZ</name>
<comment type="caution">
    <text evidence="1">The sequence shown here is derived from an EMBL/GenBank/DDBJ whole genome shotgun (WGS) entry which is preliminary data.</text>
</comment>
<dbReference type="EMBL" id="LAZR01010802">
    <property type="protein sequence ID" value="KKM64980.1"/>
    <property type="molecule type" value="Genomic_DNA"/>
</dbReference>
<accession>A0A0F9LL13</accession>
<sequence>MATETGRILDLIAQGVREYRRDGGTAWTFHHVMTSEERLAFDRFLCETGDELAYRVGSTESRFHERVRRMVTLEEVSELTREAATECNGCGCVGGHADNCDA</sequence>
<dbReference type="AlphaFoldDB" id="A0A0F9LL13"/>